<organism evidence="2 3">
    <name type="scientific">Aspergillus chevalieri</name>
    <name type="common">Eurotium chevalieri</name>
    <dbReference type="NCBI Taxonomy" id="182096"/>
    <lineage>
        <taxon>Eukaryota</taxon>
        <taxon>Fungi</taxon>
        <taxon>Dikarya</taxon>
        <taxon>Ascomycota</taxon>
        <taxon>Pezizomycotina</taxon>
        <taxon>Eurotiomycetes</taxon>
        <taxon>Eurotiomycetidae</taxon>
        <taxon>Eurotiales</taxon>
        <taxon>Aspergillaceae</taxon>
        <taxon>Aspergillus</taxon>
        <taxon>Aspergillus subgen. Aspergillus</taxon>
    </lineage>
</organism>
<protein>
    <submittedName>
        <fullName evidence="2">Uncharacterized protein</fullName>
    </submittedName>
</protein>
<keyword evidence="3" id="KW-1185">Reference proteome</keyword>
<dbReference type="Proteomes" id="UP000637239">
    <property type="component" value="Chromosome 2"/>
</dbReference>
<sequence length="252" mass="29319">MTPRELTPEEWRGRLHQNPKPPELLEPLHSLDAKDKNIAEFLEISQDKTNNESTDKDNEAKEIADLEYLARALANTGDGVYAQEIRLLLFKRQLVAEIEQNLLWAQNIIEADIKGRYRVEGKFYKLGEFGFEVKDKEEKETQLAVYKAELQLLNDEYWQDNEHVWRLEANTTLGPMRRAYKACRRKPDWHLSEWLRRDCAGRGGCYGRKCRCCEKARETRGKGILGTALVHAGAVLRVKGALLRGRRQWKRI</sequence>
<proteinExistence type="predicted"/>
<accession>A0A7R7VHJ4</accession>
<dbReference type="AlphaFoldDB" id="A0A7R7VHJ4"/>
<evidence type="ECO:0000256" key="1">
    <source>
        <dbReference type="SAM" id="MobiDB-lite"/>
    </source>
</evidence>
<feature type="region of interest" description="Disordered" evidence="1">
    <location>
        <begin position="1"/>
        <end position="27"/>
    </location>
</feature>
<dbReference type="KEGG" id="ache:ACHE_20314S"/>
<reference evidence="2" key="2">
    <citation type="submission" date="2021-02" db="EMBL/GenBank/DDBJ databases">
        <title>Aspergillus chevalieri M1 genome sequence.</title>
        <authorList>
            <person name="Kadooka C."/>
            <person name="Mori K."/>
            <person name="Futagami T."/>
        </authorList>
    </citation>
    <scope>NUCLEOTIDE SEQUENCE</scope>
    <source>
        <strain evidence="2">M1</strain>
    </source>
</reference>
<evidence type="ECO:0000313" key="3">
    <source>
        <dbReference type="Proteomes" id="UP000637239"/>
    </source>
</evidence>
<dbReference type="EMBL" id="AP024417">
    <property type="protein sequence ID" value="BCR84856.1"/>
    <property type="molecule type" value="Genomic_DNA"/>
</dbReference>
<gene>
    <name evidence="2" type="ORF">ACHE_20314S</name>
</gene>
<dbReference type="GeneID" id="66979215"/>
<evidence type="ECO:0000313" key="2">
    <source>
        <dbReference type="EMBL" id="BCR84856.1"/>
    </source>
</evidence>
<feature type="compositionally biased region" description="Basic and acidic residues" evidence="1">
    <location>
        <begin position="1"/>
        <end position="13"/>
    </location>
</feature>
<dbReference type="RefSeq" id="XP_043133378.1">
    <property type="nucleotide sequence ID" value="XM_043284603.1"/>
</dbReference>
<reference evidence="2" key="1">
    <citation type="submission" date="2021-01" db="EMBL/GenBank/DDBJ databases">
        <authorList>
            <consortium name="Aspergillus chevalieri M1 genome sequencing consortium"/>
            <person name="Kazuki M."/>
            <person name="Futagami T."/>
        </authorList>
    </citation>
    <scope>NUCLEOTIDE SEQUENCE</scope>
    <source>
        <strain evidence="2">M1</strain>
    </source>
</reference>
<name>A0A7R7VHJ4_ASPCH</name>